<dbReference type="EC" id="2.3.1.1" evidence="8"/>
<keyword evidence="4 8" id="KW-0028">Amino-acid biosynthesis</keyword>
<comment type="subunit">
    <text evidence="2 8">Heterotetramer of two alpha and two beta chains.</text>
</comment>
<reference evidence="9 10" key="1">
    <citation type="submission" date="2013-10" db="EMBL/GenBank/DDBJ databases">
        <title>Salinisphaera japonica YTM-1 Genome Sequencing.</title>
        <authorList>
            <person name="Lai Q."/>
            <person name="Li C."/>
            <person name="Shao Z."/>
        </authorList>
    </citation>
    <scope>NUCLEOTIDE SEQUENCE [LARGE SCALE GENOMIC DNA]</scope>
    <source>
        <strain evidence="9 10">YTM-1</strain>
    </source>
</reference>
<dbReference type="Gene3D" id="3.10.20.340">
    <property type="entry name" value="ArgJ beta chain, C-terminal domain"/>
    <property type="match status" value="1"/>
</dbReference>
<feature type="site" description="Involved in the stabilization of negative charge on the oxyanion by the formation of the oxyanion hole" evidence="8">
    <location>
        <position position="116"/>
    </location>
</feature>
<keyword evidence="8" id="KW-0511">Multifunctional enzyme</keyword>
<dbReference type="Proteomes" id="UP000285310">
    <property type="component" value="Unassembled WGS sequence"/>
</dbReference>
<evidence type="ECO:0000256" key="7">
    <source>
        <dbReference type="ARBA" id="ARBA00023315"/>
    </source>
</evidence>
<gene>
    <name evidence="8 9" type="primary">argJ</name>
    <name evidence="9" type="ORF">SAJA_07925</name>
</gene>
<comment type="catalytic activity">
    <reaction evidence="8">
        <text>L-glutamate + acetyl-CoA = N-acetyl-L-glutamate + CoA + H(+)</text>
        <dbReference type="Rhea" id="RHEA:24292"/>
        <dbReference type="ChEBI" id="CHEBI:15378"/>
        <dbReference type="ChEBI" id="CHEBI:29985"/>
        <dbReference type="ChEBI" id="CHEBI:44337"/>
        <dbReference type="ChEBI" id="CHEBI:57287"/>
        <dbReference type="ChEBI" id="CHEBI:57288"/>
        <dbReference type="EC" id="2.3.1.1"/>
    </reaction>
</comment>
<feature type="binding site" evidence="8">
    <location>
        <position position="153"/>
    </location>
    <ligand>
        <name>substrate</name>
    </ligand>
</feature>
<comment type="pathway">
    <text evidence="8">Amino-acid biosynthesis; L-arginine biosynthesis; N(2)-acetyl-L-ornithine from L-glutamate: step 1/4.</text>
</comment>
<comment type="function">
    <text evidence="8">Catalyzes two activities which are involved in the cyclic version of arginine biosynthesis: the synthesis of N-acetylglutamate from glutamate and acetyl-CoA as the acetyl donor, and of ornithine by transacetylation between N(2)-acetylornithine and glutamate.</text>
</comment>
<keyword evidence="8" id="KW-0963">Cytoplasm</keyword>
<dbReference type="RefSeq" id="WP_123658103.1">
    <property type="nucleotide sequence ID" value="NZ_AYKG01000021.1"/>
</dbReference>
<dbReference type="InParanoid" id="A0A423PSA7"/>
<evidence type="ECO:0000256" key="3">
    <source>
        <dbReference type="ARBA" id="ARBA00022571"/>
    </source>
</evidence>
<sequence>MAVNLAPPAALTPIAGVKWSTVGAAIKSAERDDIAVCWLAENTITAGVFTKNAFAAAPVTVARRHLTAVAPRALLINSGNANAGTGIAGEQDALTLCDQIAVARGFEQAEILPFSTGVIGQALPMTRMAPALSVLCDNDTDAGWLAAARAIMTTDTVPKGTSRRVDLGGGRYCDITGITKGSGMICPNMATMLAFIATDATIAEPDLHQALVMANQASFNSITVDGDTSTNDAAMLSATGQGAAIECNEAGWGAFVAALTGLMQELACAIVRDGEGATRFMDIHIAGAADIDEARAVGFTVAQSPLFKTAAFAGDPNWGRILAAVGRAPIDDLAIDGVDIAIGDVAIVAGGQPRPDYVEAEAAAVMASPEFTIRVGLGRGSAETHVFTSDLSYEYVRINAEYRS</sequence>
<dbReference type="EC" id="2.3.1.35" evidence="8"/>
<feature type="binding site" evidence="8">
    <location>
        <position position="191"/>
    </location>
    <ligand>
        <name>substrate</name>
    </ligand>
</feature>
<accession>A0A423PSA7</accession>
<dbReference type="EMBL" id="AYKG01000021">
    <property type="protein sequence ID" value="ROO28458.1"/>
    <property type="molecule type" value="Genomic_DNA"/>
</dbReference>
<evidence type="ECO:0000313" key="10">
    <source>
        <dbReference type="Proteomes" id="UP000285310"/>
    </source>
</evidence>
<dbReference type="AlphaFoldDB" id="A0A423PSA7"/>
<dbReference type="PANTHER" id="PTHR23100:SF0">
    <property type="entry name" value="ARGININE BIOSYNTHESIS BIFUNCTIONAL PROTEIN ARGJ, MITOCHONDRIAL"/>
    <property type="match status" value="1"/>
</dbReference>
<dbReference type="CDD" id="cd02152">
    <property type="entry name" value="OAT"/>
    <property type="match status" value="1"/>
</dbReference>
<feature type="binding site" evidence="8">
    <location>
        <position position="399"/>
    </location>
    <ligand>
        <name>substrate</name>
    </ligand>
</feature>
<feature type="active site" description="Nucleophile" evidence="8">
    <location>
        <position position="191"/>
    </location>
</feature>
<feature type="binding site" evidence="8">
    <location>
        <position position="404"/>
    </location>
    <ligand>
        <name>substrate</name>
    </ligand>
</feature>
<dbReference type="GO" id="GO:0006526">
    <property type="term" value="P:L-arginine biosynthetic process"/>
    <property type="evidence" value="ECO:0007669"/>
    <property type="project" value="UniProtKB-UniRule"/>
</dbReference>
<evidence type="ECO:0000256" key="8">
    <source>
        <dbReference type="HAMAP-Rule" id="MF_01106"/>
    </source>
</evidence>
<evidence type="ECO:0000256" key="6">
    <source>
        <dbReference type="ARBA" id="ARBA00022813"/>
    </source>
</evidence>
<evidence type="ECO:0000256" key="5">
    <source>
        <dbReference type="ARBA" id="ARBA00022679"/>
    </source>
</evidence>
<comment type="similarity">
    <text evidence="1 8">Belongs to the ArgJ family.</text>
</comment>
<dbReference type="OrthoDB" id="9804242at2"/>
<feature type="chain" id="PRO_5023282398" description="Arginine biosynthesis bifunctional protein ArgJ alpha chain" evidence="8">
    <location>
        <begin position="1"/>
        <end position="190"/>
    </location>
</feature>
<keyword evidence="3 8" id="KW-0055">Arginine biosynthesis</keyword>
<dbReference type="InterPro" id="IPR042195">
    <property type="entry name" value="ArgJ_beta_C"/>
</dbReference>
<dbReference type="Gene3D" id="3.60.70.12">
    <property type="entry name" value="L-amino peptidase D-ALA esterase/amidase"/>
    <property type="match status" value="1"/>
</dbReference>
<dbReference type="GO" id="GO:0005737">
    <property type="term" value="C:cytoplasm"/>
    <property type="evidence" value="ECO:0007669"/>
    <property type="project" value="UniProtKB-SubCell"/>
</dbReference>
<evidence type="ECO:0000256" key="2">
    <source>
        <dbReference type="ARBA" id="ARBA00011475"/>
    </source>
</evidence>
<comment type="catalytic activity">
    <reaction evidence="8">
        <text>N(2)-acetyl-L-ornithine + L-glutamate = N-acetyl-L-glutamate + L-ornithine</text>
        <dbReference type="Rhea" id="RHEA:15349"/>
        <dbReference type="ChEBI" id="CHEBI:29985"/>
        <dbReference type="ChEBI" id="CHEBI:44337"/>
        <dbReference type="ChEBI" id="CHEBI:46911"/>
        <dbReference type="ChEBI" id="CHEBI:57805"/>
        <dbReference type="EC" id="2.3.1.35"/>
    </reaction>
</comment>
<comment type="pathway">
    <text evidence="8">Amino-acid biosynthesis; L-arginine biosynthesis; L-ornithine and N-acetyl-L-glutamate from L-glutamate and N(2)-acetyl-L-ornithine (cyclic): step 1/1.</text>
</comment>
<dbReference type="NCBIfam" id="NF003802">
    <property type="entry name" value="PRK05388.1"/>
    <property type="match status" value="1"/>
</dbReference>
<dbReference type="FunFam" id="3.60.70.12:FF:000001">
    <property type="entry name" value="Arginine biosynthesis bifunctional protein ArgJ, chloroplastic"/>
    <property type="match status" value="1"/>
</dbReference>
<dbReference type="InterPro" id="IPR016117">
    <property type="entry name" value="ArgJ-like_dom_sf"/>
</dbReference>
<proteinExistence type="inferred from homology"/>
<dbReference type="NCBIfam" id="TIGR00120">
    <property type="entry name" value="ArgJ"/>
    <property type="match status" value="1"/>
</dbReference>
<feature type="binding site" evidence="8">
    <location>
        <position position="275"/>
    </location>
    <ligand>
        <name>substrate</name>
    </ligand>
</feature>
<keyword evidence="7 8" id="KW-0012">Acyltransferase</keyword>
<feature type="site" description="Cleavage; by autolysis" evidence="8">
    <location>
        <begin position="190"/>
        <end position="191"/>
    </location>
</feature>
<dbReference type="GO" id="GO:0006592">
    <property type="term" value="P:ornithine biosynthetic process"/>
    <property type="evidence" value="ECO:0007669"/>
    <property type="project" value="TreeGrafter"/>
</dbReference>
<organism evidence="9 10">
    <name type="scientific">Salinisphaera japonica YTM-1</name>
    <dbReference type="NCBI Taxonomy" id="1209778"/>
    <lineage>
        <taxon>Bacteria</taxon>
        <taxon>Pseudomonadati</taxon>
        <taxon>Pseudomonadota</taxon>
        <taxon>Gammaproteobacteria</taxon>
        <taxon>Salinisphaerales</taxon>
        <taxon>Salinisphaeraceae</taxon>
        <taxon>Salinisphaera</taxon>
    </lineage>
</organism>
<dbReference type="InterPro" id="IPR002813">
    <property type="entry name" value="Arg_biosynth_ArgJ"/>
</dbReference>
<dbReference type="PANTHER" id="PTHR23100">
    <property type="entry name" value="ARGININE BIOSYNTHESIS BIFUNCTIONAL PROTEIN ARGJ"/>
    <property type="match status" value="1"/>
</dbReference>
<dbReference type="SUPFAM" id="SSF56266">
    <property type="entry name" value="DmpA/ArgJ-like"/>
    <property type="match status" value="1"/>
</dbReference>
<dbReference type="Pfam" id="PF01960">
    <property type="entry name" value="ArgJ"/>
    <property type="match status" value="1"/>
</dbReference>
<dbReference type="UniPathway" id="UPA00068">
    <property type="reaction ID" value="UER00106"/>
</dbReference>
<evidence type="ECO:0000313" key="9">
    <source>
        <dbReference type="EMBL" id="ROO28458.1"/>
    </source>
</evidence>
<feature type="site" description="Involved in the stabilization of negative charge on the oxyanion by the formation of the oxyanion hole" evidence="8">
    <location>
        <position position="117"/>
    </location>
</feature>
<keyword evidence="5 8" id="KW-0808">Transferase</keyword>
<dbReference type="GO" id="GO:0004042">
    <property type="term" value="F:L-glutamate N-acetyltransferase activity"/>
    <property type="evidence" value="ECO:0007669"/>
    <property type="project" value="UniProtKB-UniRule"/>
</dbReference>
<keyword evidence="6 8" id="KW-0068">Autocatalytic cleavage</keyword>
<dbReference type="HAMAP" id="MF_01106">
    <property type="entry name" value="ArgJ"/>
    <property type="match status" value="1"/>
</dbReference>
<evidence type="ECO:0000256" key="4">
    <source>
        <dbReference type="ARBA" id="ARBA00022605"/>
    </source>
</evidence>
<dbReference type="GO" id="GO:0004358">
    <property type="term" value="F:L-glutamate N-acetyltransferase activity, acting on acetyl-L-ornithine as donor"/>
    <property type="evidence" value="ECO:0007669"/>
    <property type="project" value="UniProtKB-UniRule"/>
</dbReference>
<feature type="binding site" evidence="8">
    <location>
        <position position="180"/>
    </location>
    <ligand>
        <name>substrate</name>
    </ligand>
</feature>
<protein>
    <recommendedName>
        <fullName evidence="8">Arginine biosynthesis bifunctional protein ArgJ</fullName>
    </recommendedName>
    <domain>
        <recommendedName>
            <fullName evidence="8">Glutamate N-acetyltransferase</fullName>
            <ecNumber evidence="8">2.3.1.35</ecNumber>
        </recommendedName>
        <alternativeName>
            <fullName evidence="8">Ornithine acetyltransferase</fullName>
            <shortName evidence="8">OATase</shortName>
        </alternativeName>
        <alternativeName>
            <fullName evidence="8">Ornithine transacetylase</fullName>
        </alternativeName>
    </domain>
    <domain>
        <recommendedName>
            <fullName evidence="8">Amino-acid acetyltransferase</fullName>
            <ecNumber evidence="8">2.3.1.1</ecNumber>
        </recommendedName>
        <alternativeName>
            <fullName evidence="8">N-acetylglutamate synthase</fullName>
            <shortName evidence="8">AGSase</shortName>
        </alternativeName>
    </domain>
    <component>
        <recommendedName>
            <fullName evidence="8">Arginine biosynthesis bifunctional protein ArgJ alpha chain</fullName>
        </recommendedName>
    </component>
    <component>
        <recommendedName>
            <fullName evidence="8">Arginine biosynthesis bifunctional protein ArgJ beta chain</fullName>
        </recommendedName>
    </component>
</protein>
<comment type="caution">
    <text evidence="9">The sequence shown here is derived from an EMBL/GenBank/DDBJ whole genome shotgun (WGS) entry which is preliminary data.</text>
</comment>
<feature type="chain" id="PRO_5023282397" description="Arginine biosynthesis bifunctional protein ArgJ beta chain" evidence="8">
    <location>
        <begin position="191"/>
        <end position="404"/>
    </location>
</feature>
<name>A0A423PSA7_9GAMM</name>
<keyword evidence="10" id="KW-1185">Reference proteome</keyword>
<comment type="subcellular location">
    <subcellularLocation>
        <location evidence="8">Cytoplasm</location>
    </subcellularLocation>
</comment>
<evidence type="ECO:0000256" key="1">
    <source>
        <dbReference type="ARBA" id="ARBA00006774"/>
    </source>
</evidence>